<gene>
    <name evidence="1" type="ORF">MAE02_64560</name>
</gene>
<accession>A0A512C3H8</accession>
<dbReference type="AlphaFoldDB" id="A0A512C3H8"/>
<proteinExistence type="predicted"/>
<comment type="caution">
    <text evidence="1">The sequence shown here is derived from an EMBL/GenBank/DDBJ whole genome shotgun (WGS) entry which is preliminary data.</text>
</comment>
<organism evidence="1 2">
    <name type="scientific">Microvirga aerophila</name>
    <dbReference type="NCBI Taxonomy" id="670291"/>
    <lineage>
        <taxon>Bacteria</taxon>
        <taxon>Pseudomonadati</taxon>
        <taxon>Pseudomonadota</taxon>
        <taxon>Alphaproteobacteria</taxon>
        <taxon>Hyphomicrobiales</taxon>
        <taxon>Methylobacteriaceae</taxon>
        <taxon>Microvirga</taxon>
    </lineage>
</organism>
<dbReference type="EMBL" id="BJYU01000239">
    <property type="protein sequence ID" value="GEO18760.1"/>
    <property type="molecule type" value="Genomic_DNA"/>
</dbReference>
<name>A0A512C3H8_9HYPH</name>
<keyword evidence="2" id="KW-1185">Reference proteome</keyword>
<protein>
    <submittedName>
        <fullName evidence="1">Uncharacterized protein</fullName>
    </submittedName>
</protein>
<dbReference type="Proteomes" id="UP000321085">
    <property type="component" value="Unassembled WGS sequence"/>
</dbReference>
<reference evidence="1 2" key="1">
    <citation type="submission" date="2019-07" db="EMBL/GenBank/DDBJ databases">
        <title>Whole genome shotgun sequence of Microvirga aerophila NBRC 106136.</title>
        <authorList>
            <person name="Hosoyama A."/>
            <person name="Uohara A."/>
            <person name="Ohji S."/>
            <person name="Ichikawa N."/>
        </authorList>
    </citation>
    <scope>NUCLEOTIDE SEQUENCE [LARGE SCALE GENOMIC DNA]</scope>
    <source>
        <strain evidence="1 2">NBRC 106136</strain>
    </source>
</reference>
<evidence type="ECO:0000313" key="1">
    <source>
        <dbReference type="EMBL" id="GEO18760.1"/>
    </source>
</evidence>
<evidence type="ECO:0000313" key="2">
    <source>
        <dbReference type="Proteomes" id="UP000321085"/>
    </source>
</evidence>
<sequence>MKDSDMKMLDRPTRGACFGFSGPDDRVVSLNVPAMNENGQEDPFRSFDIEYDPDQPESLVICLLELDEDNFVRGTRTSIAFPANLLADLVSKRKATPEEIASWQAASDEDE</sequence>